<name>A0A4Z1P6C5_9PEZI</name>
<keyword evidence="2" id="KW-0819">tRNA processing</keyword>
<sequence>MNQHIAPNGRYYQYVYCIPPHGDGGGGGVRVTSEPAQPPASQVQDCGTKLTTNETAITITITITITTNMAIHDPVFQPSALTSFIDEKTPKDASRPYYELALQVLHNLQYQHRWTNLTVLTTSPVTNQPLPRPLVSGLPPKRLYVHPDEQVELLTASAAREKAAKEKSTNDEPIPQEDDFQKFGHPEEEWVLPNNLREKWSIQMFADVFDGISLTPPGAAHSENKWRKEKRMLMATVQDDSTVVFYIIHDGIVKPRQN</sequence>
<dbReference type="Gene3D" id="3.40.1350.10">
    <property type="match status" value="1"/>
</dbReference>
<dbReference type="FunFam" id="3.40.1350.10:FF:000012">
    <property type="entry name" value="Probable tRNA-splicing endonuclease subunit sen-15"/>
    <property type="match status" value="1"/>
</dbReference>
<dbReference type="SUPFAM" id="SSF53032">
    <property type="entry name" value="tRNA-intron endonuclease catalytic domain-like"/>
    <property type="match status" value="1"/>
</dbReference>
<dbReference type="AlphaFoldDB" id="A0A4Z1P6C5"/>
<proteinExistence type="inferred from homology"/>
<feature type="domain" description="tRNA-splicing endonuclease subunit Sen15" evidence="4">
    <location>
        <begin position="103"/>
        <end position="258"/>
    </location>
</feature>
<dbReference type="Proteomes" id="UP000298493">
    <property type="component" value="Unassembled WGS sequence"/>
</dbReference>
<dbReference type="InterPro" id="IPR036167">
    <property type="entry name" value="tRNA_intron_Endo_cat-like_sf"/>
</dbReference>
<comment type="caution">
    <text evidence="5">The sequence shown here is derived from an EMBL/GenBank/DDBJ whole genome shotgun (WGS) entry which is preliminary data.</text>
</comment>
<dbReference type="Pfam" id="PF09631">
    <property type="entry name" value="Sen15"/>
    <property type="match status" value="1"/>
</dbReference>
<gene>
    <name evidence="5" type="ORF">E6O75_ATG02868</name>
</gene>
<reference evidence="5 6" key="1">
    <citation type="submission" date="2019-04" db="EMBL/GenBank/DDBJ databases">
        <title>High contiguity whole genome sequence and gene annotation resource for two Venturia nashicola isolates.</title>
        <authorList>
            <person name="Prokchorchik M."/>
            <person name="Won K."/>
            <person name="Lee Y."/>
            <person name="Choi E.D."/>
            <person name="Segonzac C."/>
            <person name="Sohn K.H."/>
        </authorList>
    </citation>
    <scope>NUCLEOTIDE SEQUENCE [LARGE SCALE GENOMIC DNA]</scope>
    <source>
        <strain evidence="5 6">PRI2</strain>
    </source>
</reference>
<evidence type="ECO:0000256" key="3">
    <source>
        <dbReference type="SAM" id="MobiDB-lite"/>
    </source>
</evidence>
<dbReference type="GO" id="GO:0000379">
    <property type="term" value="P:tRNA-type intron splice site recognition and cleavage"/>
    <property type="evidence" value="ECO:0007669"/>
    <property type="project" value="InterPro"/>
</dbReference>
<dbReference type="InterPro" id="IPR011856">
    <property type="entry name" value="tRNA_endonuc-like_dom_sf"/>
</dbReference>
<dbReference type="GO" id="GO:0000213">
    <property type="term" value="F:tRNA-intron lyase activity"/>
    <property type="evidence" value="ECO:0007669"/>
    <property type="project" value="TreeGrafter"/>
</dbReference>
<evidence type="ECO:0000313" key="5">
    <source>
        <dbReference type="EMBL" id="TID24503.1"/>
    </source>
</evidence>
<evidence type="ECO:0000313" key="6">
    <source>
        <dbReference type="Proteomes" id="UP000298493"/>
    </source>
</evidence>
<dbReference type="STRING" id="86259.A0A4Z1P6C5"/>
<dbReference type="GO" id="GO:0000214">
    <property type="term" value="C:tRNA-intron endonuclease complex"/>
    <property type="evidence" value="ECO:0007669"/>
    <property type="project" value="InterPro"/>
</dbReference>
<dbReference type="GO" id="GO:0003676">
    <property type="term" value="F:nucleic acid binding"/>
    <property type="evidence" value="ECO:0007669"/>
    <property type="project" value="InterPro"/>
</dbReference>
<keyword evidence="6" id="KW-1185">Reference proteome</keyword>
<dbReference type="InterPro" id="IPR042777">
    <property type="entry name" value="Sen15_fungi"/>
</dbReference>
<evidence type="ECO:0000256" key="2">
    <source>
        <dbReference type="ARBA" id="ARBA00022694"/>
    </source>
</evidence>
<feature type="compositionally biased region" description="Basic and acidic residues" evidence="3">
    <location>
        <begin position="161"/>
        <end position="170"/>
    </location>
</feature>
<comment type="similarity">
    <text evidence="1">Belongs to the SEN15 family.</text>
</comment>
<organism evidence="5 6">
    <name type="scientific">Venturia nashicola</name>
    <dbReference type="NCBI Taxonomy" id="86259"/>
    <lineage>
        <taxon>Eukaryota</taxon>
        <taxon>Fungi</taxon>
        <taxon>Dikarya</taxon>
        <taxon>Ascomycota</taxon>
        <taxon>Pezizomycotina</taxon>
        <taxon>Dothideomycetes</taxon>
        <taxon>Pleosporomycetidae</taxon>
        <taxon>Venturiales</taxon>
        <taxon>Venturiaceae</taxon>
        <taxon>Venturia</taxon>
    </lineage>
</organism>
<dbReference type="PANTHER" id="PTHR28518:SF1">
    <property type="entry name" value="TRNA-SPLICING ENDONUCLEASE SUBUNIT SEN15"/>
    <property type="match status" value="1"/>
</dbReference>
<dbReference type="EMBL" id="SNSC02000005">
    <property type="protein sequence ID" value="TID24503.1"/>
    <property type="molecule type" value="Genomic_DNA"/>
</dbReference>
<feature type="region of interest" description="Disordered" evidence="3">
    <location>
        <begin position="161"/>
        <end position="181"/>
    </location>
</feature>
<protein>
    <recommendedName>
        <fullName evidence="4">tRNA-splicing endonuclease subunit Sen15 domain-containing protein</fullName>
    </recommendedName>
</protein>
<accession>A0A4Z1P6C5</accession>
<evidence type="ECO:0000256" key="1">
    <source>
        <dbReference type="ARBA" id="ARBA00006091"/>
    </source>
</evidence>
<dbReference type="PANTHER" id="PTHR28518">
    <property type="entry name" value="TRNA-SPLICING ENDONUCLEASE SUBUNIT SEN15"/>
    <property type="match status" value="1"/>
</dbReference>
<evidence type="ECO:0000259" key="4">
    <source>
        <dbReference type="Pfam" id="PF09631"/>
    </source>
</evidence>
<dbReference type="InterPro" id="IPR018593">
    <property type="entry name" value="tRNA-endonuc_su_Sen15"/>
</dbReference>